<feature type="transmembrane region" description="Helical" evidence="6">
    <location>
        <begin position="277"/>
        <end position="297"/>
    </location>
</feature>
<dbReference type="GO" id="GO:0005886">
    <property type="term" value="C:plasma membrane"/>
    <property type="evidence" value="ECO:0007669"/>
    <property type="project" value="UniProtKB-SubCell"/>
</dbReference>
<dbReference type="InterPro" id="IPR050545">
    <property type="entry name" value="Mycobact_MmpL"/>
</dbReference>
<dbReference type="SUPFAM" id="SSF82866">
    <property type="entry name" value="Multidrug efflux transporter AcrB transmembrane domain"/>
    <property type="match status" value="2"/>
</dbReference>
<feature type="transmembrane region" description="Helical" evidence="6">
    <location>
        <begin position="354"/>
        <end position="375"/>
    </location>
</feature>
<reference evidence="8 9" key="1">
    <citation type="submission" date="2016-06" db="EMBL/GenBank/DDBJ databases">
        <title>Three novel species with peptidoglycan cell walls form the new genus Lacunisphaera gen. nov. in the family Opitutaceae of the verrucomicrobial subdivision 4.</title>
        <authorList>
            <person name="Rast P."/>
            <person name="Gloeckner I."/>
            <person name="Jogler M."/>
            <person name="Boedeker C."/>
            <person name="Jeske O."/>
            <person name="Wiegand S."/>
            <person name="Reinhardt R."/>
            <person name="Schumann P."/>
            <person name="Rohde M."/>
            <person name="Spring S."/>
            <person name="Gloeckner F.O."/>
            <person name="Jogler C."/>
        </authorList>
    </citation>
    <scope>NUCLEOTIDE SEQUENCE [LARGE SCALE GENOMIC DNA]</scope>
    <source>
        <strain evidence="8 9">IG16b</strain>
    </source>
</reference>
<keyword evidence="2" id="KW-1003">Cell membrane</keyword>
<feature type="transmembrane region" description="Helical" evidence="6">
    <location>
        <begin position="12"/>
        <end position="32"/>
    </location>
</feature>
<dbReference type="InterPro" id="IPR004869">
    <property type="entry name" value="MMPL_dom"/>
</dbReference>
<dbReference type="PATRIC" id="fig|1838286.3.peg.3135"/>
<evidence type="ECO:0000256" key="2">
    <source>
        <dbReference type="ARBA" id="ARBA00022475"/>
    </source>
</evidence>
<dbReference type="PANTHER" id="PTHR33406:SF10">
    <property type="entry name" value="SSD DOMAIN-CONTAINING PROTEIN"/>
    <property type="match status" value="1"/>
</dbReference>
<dbReference type="KEGG" id="obg:Verru16b_03113"/>
<feature type="transmembrane region" description="Helical" evidence="6">
    <location>
        <begin position="408"/>
        <end position="426"/>
    </location>
</feature>
<feature type="domain" description="SSD" evidence="7">
    <location>
        <begin position="216"/>
        <end position="375"/>
    </location>
</feature>
<evidence type="ECO:0000256" key="1">
    <source>
        <dbReference type="ARBA" id="ARBA00004651"/>
    </source>
</evidence>
<keyword evidence="9" id="KW-1185">Reference proteome</keyword>
<accession>A0A1D8AYQ8</accession>
<comment type="subcellular location">
    <subcellularLocation>
        <location evidence="1">Cell membrane</location>
        <topology evidence="1">Multi-pass membrane protein</topology>
    </subcellularLocation>
</comment>
<evidence type="ECO:0000256" key="6">
    <source>
        <dbReference type="SAM" id="Phobius"/>
    </source>
</evidence>
<dbReference type="PANTHER" id="PTHR33406">
    <property type="entry name" value="MEMBRANE PROTEIN MJ1562-RELATED"/>
    <property type="match status" value="1"/>
</dbReference>
<feature type="transmembrane region" description="Helical" evidence="6">
    <location>
        <begin position="700"/>
        <end position="727"/>
    </location>
</feature>
<gene>
    <name evidence="8" type="ORF">Verru16b_03113</name>
</gene>
<feature type="transmembrane region" description="Helical" evidence="6">
    <location>
        <begin position="224"/>
        <end position="243"/>
    </location>
</feature>
<evidence type="ECO:0000313" key="8">
    <source>
        <dbReference type="EMBL" id="AOS46019.1"/>
    </source>
</evidence>
<feature type="transmembrane region" description="Helical" evidence="6">
    <location>
        <begin position="669"/>
        <end position="688"/>
    </location>
</feature>
<keyword evidence="4 6" id="KW-1133">Transmembrane helix</keyword>
<evidence type="ECO:0000256" key="4">
    <source>
        <dbReference type="ARBA" id="ARBA00022989"/>
    </source>
</evidence>
<dbReference type="Proteomes" id="UP000095228">
    <property type="component" value="Chromosome"/>
</dbReference>
<dbReference type="Pfam" id="PF03176">
    <property type="entry name" value="MMPL"/>
    <property type="match status" value="2"/>
</dbReference>
<dbReference type="Gene3D" id="1.20.1640.10">
    <property type="entry name" value="Multidrug efflux transporter AcrB transmembrane domain"/>
    <property type="match status" value="2"/>
</dbReference>
<dbReference type="OrthoDB" id="174814at2"/>
<dbReference type="RefSeq" id="WP_069963112.1">
    <property type="nucleotide sequence ID" value="NZ_CP016094.1"/>
</dbReference>
<dbReference type="EMBL" id="CP016094">
    <property type="protein sequence ID" value="AOS46019.1"/>
    <property type="molecule type" value="Genomic_DNA"/>
</dbReference>
<dbReference type="InterPro" id="IPR000731">
    <property type="entry name" value="SSD"/>
</dbReference>
<sequence length="779" mass="85582">MIARLEEIIFRHRLLTLAVFALITAWLGWFAAKTRVDASFDKQLPTDHEYIDNFKKHRTQFGGANRVVIALVAKNGDIFTPEFFKTLKAVTDETYYLPGVDRAQVMSIFTPNVRYIEVVEEGLQGGNVIPADFAPTPAGFEQVRQNIVKSGRLGMLVANDYTGAAVIASLQEVDPQTGRTLDYAQVAAALETTIRAKFQSDTISVHVIGFAKVIGDITDGAKGVLVFFAIALVISAVLLFYFSQSLMLTVLPLLTSFCAVVWQFGILNLLGFGIDPLSILVPFLIFAIALSHATQMLRSFRFEINMGKDEHAAARASFSNLFIPGCVAILTGTVGFSTIYLVHVPTIQELAITASLGVFLIIFTDRFLLPVLISYTKMSPGFRKRVNFRRFALQPWWRRLVNFTTGPRSSVVIIVVSLALLVFGWVKSSQVKIGDLHAGVPELRQDSRYNRDTAVITKEFSIGVDVITVLAETVPNGVVEHDVMTLIDTFAWRMRNVEGVQSTAALTDYARTINAGWNEGSLKWRVIPRNQHALAQAVSPVETSSGFLNNDGSVIPVMIYLKDHKAETIKRVIAAVKDFRATHDNPRVKLQLATGNIGVMAATNEVVAAAQTPMILWVYAAVIVLCLISFRSWRGALCVIVPLVVVSYLGYALKFYLNIGLKTSTLPVIALGVGIGVDYGIYLFSAIQERLAQGDTFEDALCFAFGTMGTSVMFTGSALAAGVGTWAWSTLKFQADMGILLSFLFFFNMLGAMLLMPALGRWLFHSQLAHRLKPASSSP</sequence>
<keyword evidence="5 6" id="KW-0472">Membrane</keyword>
<feature type="transmembrane region" description="Helical" evidence="6">
    <location>
        <begin position="318"/>
        <end position="342"/>
    </location>
</feature>
<evidence type="ECO:0000256" key="3">
    <source>
        <dbReference type="ARBA" id="ARBA00022692"/>
    </source>
</evidence>
<evidence type="ECO:0000256" key="5">
    <source>
        <dbReference type="ARBA" id="ARBA00023136"/>
    </source>
</evidence>
<evidence type="ECO:0000259" key="7">
    <source>
        <dbReference type="PROSITE" id="PS50156"/>
    </source>
</evidence>
<proteinExistence type="predicted"/>
<keyword evidence="3 6" id="KW-0812">Transmembrane</keyword>
<organism evidence="8 9">
    <name type="scientific">Lacunisphaera limnophila</name>
    <dbReference type="NCBI Taxonomy" id="1838286"/>
    <lineage>
        <taxon>Bacteria</taxon>
        <taxon>Pseudomonadati</taxon>
        <taxon>Verrucomicrobiota</taxon>
        <taxon>Opitutia</taxon>
        <taxon>Opitutales</taxon>
        <taxon>Opitutaceae</taxon>
        <taxon>Lacunisphaera</taxon>
    </lineage>
</organism>
<name>A0A1D8AYQ8_9BACT</name>
<dbReference type="PROSITE" id="PS50156">
    <property type="entry name" value="SSD"/>
    <property type="match status" value="1"/>
</dbReference>
<feature type="transmembrane region" description="Helical" evidence="6">
    <location>
        <begin position="739"/>
        <end position="764"/>
    </location>
</feature>
<feature type="transmembrane region" description="Helical" evidence="6">
    <location>
        <begin position="637"/>
        <end position="657"/>
    </location>
</feature>
<protein>
    <submittedName>
        <fullName evidence="8">MMPL family protein</fullName>
    </submittedName>
</protein>
<dbReference type="STRING" id="1838286.Verru16b_03113"/>
<feature type="transmembrane region" description="Helical" evidence="6">
    <location>
        <begin position="614"/>
        <end position="630"/>
    </location>
</feature>
<evidence type="ECO:0000313" key="9">
    <source>
        <dbReference type="Proteomes" id="UP000095228"/>
    </source>
</evidence>
<dbReference type="AlphaFoldDB" id="A0A1D8AYQ8"/>
<feature type="transmembrane region" description="Helical" evidence="6">
    <location>
        <begin position="250"/>
        <end position="271"/>
    </location>
</feature>